<protein>
    <submittedName>
        <fullName evidence="1">Uncharacterized protein</fullName>
    </submittedName>
</protein>
<dbReference type="Proteomes" id="UP000251960">
    <property type="component" value="Chromosome 6"/>
</dbReference>
<name>A0A3L6ED26_MAIZE</name>
<sequence length="12" mass="1249">MSVVLLLCVTNG</sequence>
<proteinExistence type="predicted"/>
<evidence type="ECO:0000313" key="2">
    <source>
        <dbReference type="Proteomes" id="UP000251960"/>
    </source>
</evidence>
<organism evidence="1 2">
    <name type="scientific">Zea mays</name>
    <name type="common">Maize</name>
    <dbReference type="NCBI Taxonomy" id="4577"/>
    <lineage>
        <taxon>Eukaryota</taxon>
        <taxon>Viridiplantae</taxon>
        <taxon>Streptophyta</taxon>
        <taxon>Embryophyta</taxon>
        <taxon>Tracheophyta</taxon>
        <taxon>Spermatophyta</taxon>
        <taxon>Magnoliopsida</taxon>
        <taxon>Liliopsida</taxon>
        <taxon>Poales</taxon>
        <taxon>Poaceae</taxon>
        <taxon>PACMAD clade</taxon>
        <taxon>Panicoideae</taxon>
        <taxon>Andropogonodae</taxon>
        <taxon>Andropogoneae</taxon>
        <taxon>Tripsacinae</taxon>
        <taxon>Zea</taxon>
    </lineage>
</organism>
<evidence type="ECO:0000313" key="1">
    <source>
        <dbReference type="EMBL" id="PWZ18665.1"/>
    </source>
</evidence>
<dbReference type="EMBL" id="NCVQ01000007">
    <property type="protein sequence ID" value="PWZ18665.1"/>
    <property type="molecule type" value="Genomic_DNA"/>
</dbReference>
<gene>
    <name evidence="1" type="ORF">Zm00014a_020975</name>
</gene>
<accession>A0A3L6ED26</accession>
<comment type="caution">
    <text evidence="1">The sequence shown here is derived from an EMBL/GenBank/DDBJ whole genome shotgun (WGS) entry which is preliminary data.</text>
</comment>
<reference evidence="1 2" key="1">
    <citation type="journal article" date="2018" name="Nat. Genet.">
        <title>Extensive intraspecific gene order and gene structural variations between Mo17 and other maize genomes.</title>
        <authorList>
            <person name="Sun S."/>
            <person name="Zhou Y."/>
            <person name="Chen J."/>
            <person name="Shi J."/>
            <person name="Zhao H."/>
            <person name="Zhao H."/>
            <person name="Song W."/>
            <person name="Zhang M."/>
            <person name="Cui Y."/>
            <person name="Dong X."/>
            <person name="Liu H."/>
            <person name="Ma X."/>
            <person name="Jiao Y."/>
            <person name="Wang B."/>
            <person name="Wei X."/>
            <person name="Stein J.C."/>
            <person name="Glaubitz J.C."/>
            <person name="Lu F."/>
            <person name="Yu G."/>
            <person name="Liang C."/>
            <person name="Fengler K."/>
            <person name="Li B."/>
            <person name="Rafalski A."/>
            <person name="Schnable P.S."/>
            <person name="Ware D.H."/>
            <person name="Buckler E.S."/>
            <person name="Lai J."/>
        </authorList>
    </citation>
    <scope>NUCLEOTIDE SEQUENCE [LARGE SCALE GENOMIC DNA]</scope>
    <source>
        <strain evidence="2">cv. Missouri 17</strain>
        <tissue evidence="1">Seedling</tissue>
    </source>
</reference>